<dbReference type="SMART" id="SM00672">
    <property type="entry name" value="CAP10"/>
    <property type="match status" value="1"/>
</dbReference>
<evidence type="ECO:0000313" key="5">
    <source>
        <dbReference type="Proteomes" id="UP001301869"/>
    </source>
</evidence>
<dbReference type="Pfam" id="PF05686">
    <property type="entry name" value="Glyco_transf_90"/>
    <property type="match status" value="1"/>
</dbReference>
<sequence>MLSGKSAYQAHKLTFYLAGLLGALPPRWLFRHRRRALLAAFDALPAAEQKAIMARVTYYNRLDAPVALTEGAVHNRDFGLRAKKSSYHLDFYQVAKYFPRDAAYRYRFGDKTFVPDEPTFVKSRPIHGDNRHSVLLKLDSVRHFYTVKDTRAYDDKKNALVWRGAAHQPHRQRFLAQCHSLPRCDVGATDDKAATAAYRRPFMAIEEQLAHKFIFSIEGNDVATNLKWIMASNSLCFMRRPIFETWFMEGTLIPDYHYVEVKDDFSDLDDKIDYYLAHPEKAKAIVANANRYIAEFFQPRRERLVAMLVFERYLARTQGPRP</sequence>
<accession>A0ABY9YZQ5</accession>
<dbReference type="PANTHER" id="PTHR12203">
    <property type="entry name" value="KDEL LYS-ASP-GLU-LEU CONTAINING - RELATED"/>
    <property type="match status" value="1"/>
</dbReference>
<dbReference type="GO" id="GO:0016740">
    <property type="term" value="F:transferase activity"/>
    <property type="evidence" value="ECO:0007669"/>
    <property type="project" value="UniProtKB-KW"/>
</dbReference>
<evidence type="ECO:0000313" key="4">
    <source>
        <dbReference type="EMBL" id="WNK20097.1"/>
    </source>
</evidence>
<evidence type="ECO:0000256" key="1">
    <source>
        <dbReference type="ARBA" id="ARBA00022679"/>
    </source>
</evidence>
<dbReference type="Proteomes" id="UP001301869">
    <property type="component" value="Chromosome"/>
</dbReference>
<keyword evidence="1 4" id="KW-0808">Transferase</keyword>
<evidence type="ECO:0000259" key="3">
    <source>
        <dbReference type="SMART" id="SM00672"/>
    </source>
</evidence>
<dbReference type="EMBL" id="CP119391">
    <property type="protein sequence ID" value="WNK20097.1"/>
    <property type="molecule type" value="Genomic_DNA"/>
</dbReference>
<proteinExistence type="predicted"/>
<keyword evidence="5" id="KW-1185">Reference proteome</keyword>
<keyword evidence="2" id="KW-0812">Transmembrane</keyword>
<keyword evidence="2" id="KW-0472">Membrane</keyword>
<gene>
    <name evidence="4" type="ORF">P1P91_15005</name>
</gene>
<protein>
    <submittedName>
        <fullName evidence="4">Glycosyl transferase family 90</fullName>
    </submittedName>
</protein>
<name>A0ABY9YZQ5_9GAMM</name>
<dbReference type="RefSeq" id="WP_311883653.1">
    <property type="nucleotide sequence ID" value="NZ_CP119391.1"/>
</dbReference>
<reference evidence="4 5" key="1">
    <citation type="submission" date="2023-03" db="EMBL/GenBank/DDBJ databases">
        <title>Halomonas sp. nov., isolated from Korean tranditional fermented seafood 'Jeotgal'.</title>
        <authorList>
            <person name="Kim B."/>
            <person name="Shin N.-R."/>
        </authorList>
    </citation>
    <scope>NUCLEOTIDE SEQUENCE [LARGE SCALE GENOMIC DNA]</scope>
    <source>
        <strain evidence="4 5">SG2L-4</strain>
    </source>
</reference>
<feature type="transmembrane region" description="Helical" evidence="2">
    <location>
        <begin position="13"/>
        <end position="30"/>
    </location>
</feature>
<evidence type="ECO:0000256" key="2">
    <source>
        <dbReference type="SAM" id="Phobius"/>
    </source>
</evidence>
<dbReference type="InterPro" id="IPR051091">
    <property type="entry name" value="O-Glucosyltr/Glycosyltrsf_90"/>
</dbReference>
<organism evidence="4 5">
    <name type="scientific">Halomonas piscis</name>
    <dbReference type="NCBI Taxonomy" id="3031727"/>
    <lineage>
        <taxon>Bacteria</taxon>
        <taxon>Pseudomonadati</taxon>
        <taxon>Pseudomonadota</taxon>
        <taxon>Gammaproteobacteria</taxon>
        <taxon>Oceanospirillales</taxon>
        <taxon>Halomonadaceae</taxon>
        <taxon>Halomonas</taxon>
    </lineage>
</organism>
<keyword evidence="2" id="KW-1133">Transmembrane helix</keyword>
<dbReference type="InterPro" id="IPR006598">
    <property type="entry name" value="CAP10"/>
</dbReference>
<dbReference type="PANTHER" id="PTHR12203:SF35">
    <property type="entry name" value="PROTEIN O-GLUCOSYLTRANSFERASE 1"/>
    <property type="match status" value="1"/>
</dbReference>
<feature type="domain" description="Glycosyl transferase CAP10" evidence="3">
    <location>
        <begin position="98"/>
        <end position="311"/>
    </location>
</feature>